<keyword evidence="11" id="KW-1185">Reference proteome</keyword>
<evidence type="ECO:0000256" key="6">
    <source>
        <dbReference type="ARBA" id="ARBA00023128"/>
    </source>
</evidence>
<accession>A0A250X8Y2</accession>
<dbReference type="PANTHER" id="PTHR15415:SF7">
    <property type="entry name" value="MICOS COMPLEX SUBUNIT MIC60"/>
    <property type="match status" value="1"/>
</dbReference>
<evidence type="ECO:0000313" key="11">
    <source>
        <dbReference type="Proteomes" id="UP000232323"/>
    </source>
</evidence>
<evidence type="ECO:0000256" key="7">
    <source>
        <dbReference type="ARBA" id="ARBA00023136"/>
    </source>
</evidence>
<evidence type="ECO:0000313" key="10">
    <source>
        <dbReference type="EMBL" id="GAX79538.1"/>
    </source>
</evidence>
<feature type="compositionally biased region" description="Low complexity" evidence="9">
    <location>
        <begin position="48"/>
        <end position="62"/>
    </location>
</feature>
<proteinExistence type="inferred from homology"/>
<feature type="region of interest" description="Disordered" evidence="9">
    <location>
        <begin position="303"/>
        <end position="355"/>
    </location>
</feature>
<protein>
    <recommendedName>
        <fullName evidence="12">MICOS complex subunit MIC60</fullName>
    </recommendedName>
</protein>
<keyword evidence="3" id="KW-0812">Transmembrane</keyword>
<evidence type="ECO:0000256" key="1">
    <source>
        <dbReference type="ARBA" id="ARBA00004273"/>
    </source>
</evidence>
<feature type="region of interest" description="Disordered" evidence="9">
    <location>
        <begin position="27"/>
        <end position="120"/>
    </location>
</feature>
<comment type="caution">
    <text evidence="10">The sequence shown here is derived from an EMBL/GenBank/DDBJ whole genome shotgun (WGS) entry which is preliminary data.</text>
</comment>
<comment type="similarity">
    <text evidence="2">Belongs to the MICOS complex subunit Mic60 family.</text>
</comment>
<keyword evidence="8" id="KW-0175">Coiled coil</keyword>
<dbReference type="EMBL" id="BEGY01000043">
    <property type="protein sequence ID" value="GAX79538.1"/>
    <property type="molecule type" value="Genomic_DNA"/>
</dbReference>
<feature type="coiled-coil region" evidence="8">
    <location>
        <begin position="380"/>
        <end position="425"/>
    </location>
</feature>
<evidence type="ECO:0000256" key="2">
    <source>
        <dbReference type="ARBA" id="ARBA00010877"/>
    </source>
</evidence>
<keyword evidence="6" id="KW-0496">Mitochondrion</keyword>
<keyword evidence="7" id="KW-0472">Membrane</keyword>
<gene>
    <name evidence="10" type="ORF">CEUSTIGMA_g6979.t1</name>
</gene>
<feature type="compositionally biased region" description="Pro residues" evidence="9">
    <location>
        <begin position="87"/>
        <end position="106"/>
    </location>
</feature>
<dbReference type="PANTHER" id="PTHR15415">
    <property type="entry name" value="MITOFILIN"/>
    <property type="match status" value="1"/>
</dbReference>
<dbReference type="GO" id="GO:0061617">
    <property type="term" value="C:MICOS complex"/>
    <property type="evidence" value="ECO:0007669"/>
    <property type="project" value="TreeGrafter"/>
</dbReference>
<keyword evidence="4" id="KW-0999">Mitochondrion inner membrane</keyword>
<evidence type="ECO:0000256" key="8">
    <source>
        <dbReference type="SAM" id="Coils"/>
    </source>
</evidence>
<evidence type="ECO:0000256" key="4">
    <source>
        <dbReference type="ARBA" id="ARBA00022792"/>
    </source>
</evidence>
<sequence length="707" mass="73138">MVLLRAGLQRGSLLTNTTFLLRLFSGSSHSKDTSTNTSAGKISKQEASPPSSIPTSSSSTTTHKPLAKPNPQNHPVPPAPGLKSTSPPSPAPSTPAPPSSSSPPPSSASGTSVPHLSAEHPGKQSRFKLLGWIIPLLGIPTFAIITFQEQHRNDEMMDAIIKSAGLLKEEAGGKVEVVGDHVKAPTLKQPLPTSAALHTLSEAKDTAVAANIAAAVAAGEPSVVSSSVATANIAAATASPQSSGSGVKSAELEEVSTAGVEIPASSPASLVASTAILTAVNASLVQDKVDELASEILKATSAESAAAATPPAPPAPPAPPLTTAEHHASSPDSSAISSQLTADPAVTTSTTHADSFIQHSKVPEAPSHIQEEEVQGVFDMAMHEAEMKKAHQAVQEAEARTERIRKKAEETAERFRTLLRQHQEMAAEVRDIEVKQKEKSVMLKYNEAAIEERKQRMIILDDIRLQLGALSQAHEFRQLMQERAHSSHTLALGILGLTAAMEATSGLVPLAPHVAALSGVYEHQEGRLGQKDEVVAAAVASLPSSAITQGVPSRSELEAEFRRTRGVLSHLSYFPAGAAAAAAAGSNDFSSPAAESSHTSGGILAHAVARFATWLKVDETAATLALSGSDGVDYKCGMDSYLAKAELALSSGRLLEAAATIEAATEGTAAAAAAAPWVDAVRCRAAADQALQLLRAHATVLASSLTA</sequence>
<evidence type="ECO:0000256" key="9">
    <source>
        <dbReference type="SAM" id="MobiDB-lite"/>
    </source>
</evidence>
<dbReference type="OrthoDB" id="10687720at2759"/>
<keyword evidence="5" id="KW-1133">Transmembrane helix</keyword>
<name>A0A250X8Y2_9CHLO</name>
<dbReference type="InterPro" id="IPR019133">
    <property type="entry name" value="MIC60"/>
</dbReference>
<feature type="compositionally biased region" description="Pro residues" evidence="9">
    <location>
        <begin position="310"/>
        <end position="320"/>
    </location>
</feature>
<evidence type="ECO:0000256" key="5">
    <source>
        <dbReference type="ARBA" id="ARBA00022989"/>
    </source>
</evidence>
<organism evidence="10 11">
    <name type="scientific">Chlamydomonas eustigma</name>
    <dbReference type="NCBI Taxonomy" id="1157962"/>
    <lineage>
        <taxon>Eukaryota</taxon>
        <taxon>Viridiplantae</taxon>
        <taxon>Chlorophyta</taxon>
        <taxon>core chlorophytes</taxon>
        <taxon>Chlorophyceae</taxon>
        <taxon>CS clade</taxon>
        <taxon>Chlamydomonadales</taxon>
        <taxon>Chlamydomonadaceae</taxon>
        <taxon>Chlamydomonas</taxon>
    </lineage>
</organism>
<dbReference type="AlphaFoldDB" id="A0A250X8Y2"/>
<evidence type="ECO:0008006" key="12">
    <source>
        <dbReference type="Google" id="ProtNLM"/>
    </source>
</evidence>
<feature type="compositionally biased region" description="Polar residues" evidence="9">
    <location>
        <begin position="27"/>
        <end position="40"/>
    </location>
</feature>
<dbReference type="GO" id="GO:0042407">
    <property type="term" value="P:cristae formation"/>
    <property type="evidence" value="ECO:0007669"/>
    <property type="project" value="TreeGrafter"/>
</dbReference>
<dbReference type="Proteomes" id="UP000232323">
    <property type="component" value="Unassembled WGS sequence"/>
</dbReference>
<reference evidence="10 11" key="1">
    <citation type="submission" date="2017-08" db="EMBL/GenBank/DDBJ databases">
        <title>Acidophilic green algal genome provides insights into adaptation to an acidic environment.</title>
        <authorList>
            <person name="Hirooka S."/>
            <person name="Hirose Y."/>
            <person name="Kanesaki Y."/>
            <person name="Higuchi S."/>
            <person name="Fujiwara T."/>
            <person name="Onuma R."/>
            <person name="Era A."/>
            <person name="Ohbayashi R."/>
            <person name="Uzuka A."/>
            <person name="Nozaki H."/>
            <person name="Yoshikawa H."/>
            <person name="Miyagishima S.Y."/>
        </authorList>
    </citation>
    <scope>NUCLEOTIDE SEQUENCE [LARGE SCALE GENOMIC DNA]</scope>
    <source>
        <strain evidence="10 11">NIES-2499</strain>
    </source>
</reference>
<dbReference type="Pfam" id="PF09731">
    <property type="entry name" value="Mitofilin"/>
    <property type="match status" value="2"/>
</dbReference>
<evidence type="ECO:0000256" key="3">
    <source>
        <dbReference type="ARBA" id="ARBA00022692"/>
    </source>
</evidence>
<comment type="subcellular location">
    <subcellularLocation>
        <location evidence="1">Mitochondrion inner membrane</location>
    </subcellularLocation>
</comment>